<proteinExistence type="predicted"/>
<keyword evidence="7" id="KW-0812">Transmembrane</keyword>
<feature type="compositionally biased region" description="Acidic residues" evidence="6">
    <location>
        <begin position="889"/>
        <end position="899"/>
    </location>
</feature>
<dbReference type="Proteomes" id="UP001177023">
    <property type="component" value="Unassembled WGS sequence"/>
</dbReference>
<feature type="region of interest" description="Disordered" evidence="6">
    <location>
        <begin position="885"/>
        <end position="937"/>
    </location>
</feature>
<keyword evidence="4" id="KW-0862">Zinc</keyword>
<evidence type="ECO:0000256" key="2">
    <source>
        <dbReference type="ARBA" id="ARBA00022737"/>
    </source>
</evidence>
<evidence type="ECO:0000313" key="12">
    <source>
        <dbReference type="Proteomes" id="UP001177023"/>
    </source>
</evidence>
<dbReference type="Gene3D" id="3.30.160.60">
    <property type="entry name" value="Classic Zinc Finger"/>
    <property type="match status" value="3"/>
</dbReference>
<dbReference type="FunFam" id="3.30.160.60:FF:000100">
    <property type="entry name" value="Zinc finger 45-like"/>
    <property type="match status" value="1"/>
</dbReference>
<reference evidence="11" key="1">
    <citation type="submission" date="2023-06" db="EMBL/GenBank/DDBJ databases">
        <authorList>
            <person name="Delattre M."/>
        </authorList>
    </citation>
    <scope>NUCLEOTIDE SEQUENCE</scope>
    <source>
        <strain evidence="11">AF72</strain>
    </source>
</reference>
<dbReference type="Pfam" id="PF08357">
    <property type="entry name" value="SEFIR"/>
    <property type="match status" value="1"/>
</dbReference>
<keyword evidence="7" id="KW-0472">Membrane</keyword>
<sequence>MFVLSFLLFFPFVLVGALGLERDQCGGYDGVRIFYRDDHSLVRDPGRYEIKNTTITCFQSLKRDALQAAVDPSVCPPSTAVLNVGPVRIIPDRLSMLPYMTMNITVDVFVPFDWLYVQMECLQASDQEDQYCHNPNALMHSNGHTISPCRALSLKGSRPILPIRFNYDCFRLYGFSQYRINATLYPSNCQVSLLATVPSIGDIFPEDVKINQMEEWAPLVMIDISESDGVWVRFSPPEYYIWQEMQISVAERTLDSKALRIIEDFVVKYPVMGIKWKDAPLGHYTVFVYVPRHDCRLICEGQHNVCKVCIHTPINFTLSEHKASIPWRTVRGVKDAGFFVLAILLAVVLMVGVGGCAVLAFLRRRALKNPRSFELTERPTVCIIFADDCQEHSDVVTQLGASIRRLANANVLIDQEQLGHTGDKPTRWLLNALTSSSRILIVISPTVPELLSRAPSRRLIQRRPIPDLFSHAIDMICSDAALQGRRDRFALLRLPYSPPTPPELRLLGLPSFEMPSELVQLTTFLHGVQAATAIHPLDPEERSRVQAAISRFTLMTAKNPRWMDVRFTAEVPDHAIVDIVDVPLKTGNSATLEPRKTDAELGLLEPGDDSDEEKQPMEDTSGFVKPARPKRSCATTRKLYEEVATSSAATDSEYNASEDERMLQKRYGKKPRLDSSTDTGMSELEDEGGGRPSRHALKKRRKQRGTAVELPHACSKCPMRFLFPNKLKLHFESKHSDKHGCTRCGDRFAVFEELRKHWATAHRRVYKCGKCDYQHHTKSQLRRHVHKQHQLGILCPFPGCDAAMSAWRMGQHIKKAHAEVQGKPEPGTSNIPRCPSCEYQDSNAETLELHVDRAHRSGFMCPVDGCDTHLYLSGLTAHFNSFHPSAPLEDGDEERDEEFSSLFPGDMSPRREAFTEEETGDEMTTSPPKNNNSLSNGLALDSYKGPHACEYCPKTFPSAYRKQKHCADVHDKRYARPLRPKAYACSQCDQAFTSPGRLQDHLNTHTGATPFGCPKCDRAFTARAHLAKHLKKFHLTSIKDLKSVEELGASLRTI</sequence>
<dbReference type="Pfam" id="PF00096">
    <property type="entry name" value="zf-C2H2"/>
    <property type="match status" value="2"/>
</dbReference>
<dbReference type="Gene3D" id="3.40.50.11530">
    <property type="match status" value="1"/>
</dbReference>
<keyword evidence="7" id="KW-1133">Transmembrane helix</keyword>
<dbReference type="PROSITE" id="PS00028">
    <property type="entry name" value="ZINC_FINGER_C2H2_1"/>
    <property type="match status" value="4"/>
</dbReference>
<accession>A0AA36DEG7</accession>
<keyword evidence="12" id="KW-1185">Reference proteome</keyword>
<evidence type="ECO:0000256" key="5">
    <source>
        <dbReference type="PROSITE-ProRule" id="PRU00042"/>
    </source>
</evidence>
<dbReference type="EMBL" id="CATQJA010002706">
    <property type="protein sequence ID" value="CAJ0585722.1"/>
    <property type="molecule type" value="Genomic_DNA"/>
</dbReference>
<evidence type="ECO:0000256" key="8">
    <source>
        <dbReference type="SAM" id="SignalP"/>
    </source>
</evidence>
<dbReference type="PANTHER" id="PTHR24379:SF117">
    <property type="entry name" value="ZINC FINGER PROTEIN WECKLE"/>
    <property type="match status" value="1"/>
</dbReference>
<dbReference type="SMART" id="SM00355">
    <property type="entry name" value="ZnF_C2H2"/>
    <property type="match status" value="9"/>
</dbReference>
<feature type="domain" description="C2H2-type" evidence="9">
    <location>
        <begin position="983"/>
        <end position="1010"/>
    </location>
</feature>
<name>A0AA36DEG7_9BILA</name>
<evidence type="ECO:0000256" key="7">
    <source>
        <dbReference type="SAM" id="Phobius"/>
    </source>
</evidence>
<dbReference type="SUPFAM" id="SSF57667">
    <property type="entry name" value="beta-beta-alpha zinc fingers"/>
    <property type="match status" value="1"/>
</dbReference>
<keyword evidence="1" id="KW-0479">Metal-binding</keyword>
<evidence type="ECO:0000259" key="10">
    <source>
        <dbReference type="PROSITE" id="PS51534"/>
    </source>
</evidence>
<keyword evidence="3 5" id="KW-0863">Zinc-finger</keyword>
<evidence type="ECO:0000256" key="1">
    <source>
        <dbReference type="ARBA" id="ARBA00022723"/>
    </source>
</evidence>
<feature type="domain" description="C2H2-type" evidence="9">
    <location>
        <begin position="1011"/>
        <end position="1034"/>
    </location>
</feature>
<gene>
    <name evidence="11" type="ORF">MSPICULIGERA_LOCUS23734</name>
</gene>
<feature type="compositionally biased region" description="Basic residues" evidence="6">
    <location>
        <begin position="692"/>
        <end position="704"/>
    </location>
</feature>
<comment type="caution">
    <text evidence="11">The sequence shown here is derived from an EMBL/GenBank/DDBJ whole genome shotgun (WGS) entry which is preliminary data.</text>
</comment>
<evidence type="ECO:0000256" key="4">
    <source>
        <dbReference type="ARBA" id="ARBA00022833"/>
    </source>
</evidence>
<organism evidence="11 12">
    <name type="scientific">Mesorhabditis spiculigera</name>
    <dbReference type="NCBI Taxonomy" id="96644"/>
    <lineage>
        <taxon>Eukaryota</taxon>
        <taxon>Metazoa</taxon>
        <taxon>Ecdysozoa</taxon>
        <taxon>Nematoda</taxon>
        <taxon>Chromadorea</taxon>
        <taxon>Rhabditida</taxon>
        <taxon>Rhabditina</taxon>
        <taxon>Rhabditomorpha</taxon>
        <taxon>Rhabditoidea</taxon>
        <taxon>Rhabditidae</taxon>
        <taxon>Mesorhabditinae</taxon>
        <taxon>Mesorhabditis</taxon>
    </lineage>
</organism>
<dbReference type="InterPro" id="IPR013568">
    <property type="entry name" value="SEFIR_dom"/>
</dbReference>
<feature type="domain" description="SEFIR" evidence="10">
    <location>
        <begin position="378"/>
        <end position="523"/>
    </location>
</feature>
<keyword evidence="8" id="KW-0732">Signal</keyword>
<feature type="compositionally biased region" description="Polar residues" evidence="6">
    <location>
        <begin position="644"/>
        <end position="655"/>
    </location>
</feature>
<evidence type="ECO:0000313" key="11">
    <source>
        <dbReference type="EMBL" id="CAJ0585722.1"/>
    </source>
</evidence>
<keyword evidence="2" id="KW-0677">Repeat</keyword>
<feature type="transmembrane region" description="Helical" evidence="7">
    <location>
        <begin position="338"/>
        <end position="362"/>
    </location>
</feature>
<feature type="signal peptide" evidence="8">
    <location>
        <begin position="1"/>
        <end position="19"/>
    </location>
</feature>
<dbReference type="PROSITE" id="PS50157">
    <property type="entry name" value="ZINC_FINGER_C2H2_2"/>
    <property type="match status" value="2"/>
</dbReference>
<dbReference type="GO" id="GO:0008270">
    <property type="term" value="F:zinc ion binding"/>
    <property type="evidence" value="ECO:0007669"/>
    <property type="project" value="UniProtKB-KW"/>
</dbReference>
<dbReference type="InterPro" id="IPR013087">
    <property type="entry name" value="Znf_C2H2_type"/>
</dbReference>
<evidence type="ECO:0000256" key="6">
    <source>
        <dbReference type="SAM" id="MobiDB-lite"/>
    </source>
</evidence>
<feature type="non-terminal residue" evidence="11">
    <location>
        <position position="1"/>
    </location>
</feature>
<dbReference type="PROSITE" id="PS51534">
    <property type="entry name" value="SEFIR"/>
    <property type="match status" value="1"/>
</dbReference>
<evidence type="ECO:0000256" key="3">
    <source>
        <dbReference type="ARBA" id="ARBA00022771"/>
    </source>
</evidence>
<feature type="chain" id="PRO_5041253419" evidence="8">
    <location>
        <begin position="20"/>
        <end position="1054"/>
    </location>
</feature>
<dbReference type="PANTHER" id="PTHR24379">
    <property type="entry name" value="KRAB AND ZINC FINGER DOMAIN-CONTAINING"/>
    <property type="match status" value="1"/>
</dbReference>
<dbReference type="AlphaFoldDB" id="A0AA36DEG7"/>
<protein>
    <submittedName>
        <fullName evidence="11">Uncharacterized protein</fullName>
    </submittedName>
</protein>
<feature type="region of interest" description="Disordered" evidence="6">
    <location>
        <begin position="588"/>
        <end position="705"/>
    </location>
</feature>
<evidence type="ECO:0000259" key="9">
    <source>
        <dbReference type="PROSITE" id="PS50157"/>
    </source>
</evidence>
<feature type="compositionally biased region" description="Polar residues" evidence="6">
    <location>
        <begin position="922"/>
        <end position="936"/>
    </location>
</feature>
<dbReference type="InterPro" id="IPR036236">
    <property type="entry name" value="Znf_C2H2_sf"/>
</dbReference>